<dbReference type="GO" id="GO:0005737">
    <property type="term" value="C:cytoplasm"/>
    <property type="evidence" value="ECO:0007669"/>
    <property type="project" value="TreeGrafter"/>
</dbReference>
<organism evidence="2 3">
    <name type="scientific">Populus tomentosa</name>
    <name type="common">Chinese white poplar</name>
    <dbReference type="NCBI Taxonomy" id="118781"/>
    <lineage>
        <taxon>Eukaryota</taxon>
        <taxon>Viridiplantae</taxon>
        <taxon>Streptophyta</taxon>
        <taxon>Embryophyta</taxon>
        <taxon>Tracheophyta</taxon>
        <taxon>Spermatophyta</taxon>
        <taxon>Magnoliopsida</taxon>
        <taxon>eudicotyledons</taxon>
        <taxon>Gunneridae</taxon>
        <taxon>Pentapetalae</taxon>
        <taxon>rosids</taxon>
        <taxon>fabids</taxon>
        <taxon>Malpighiales</taxon>
        <taxon>Salicaceae</taxon>
        <taxon>Saliceae</taxon>
        <taxon>Populus</taxon>
    </lineage>
</organism>
<evidence type="ECO:0000313" key="3">
    <source>
        <dbReference type="Proteomes" id="UP000886885"/>
    </source>
</evidence>
<dbReference type="OrthoDB" id="433414at2759"/>
<evidence type="ECO:0008006" key="4">
    <source>
        <dbReference type="Google" id="ProtNLM"/>
    </source>
</evidence>
<dbReference type="AlphaFoldDB" id="A0A8X7ZSE1"/>
<accession>A0A8X7ZSE1</accession>
<gene>
    <name evidence="2" type="ORF">POTOM_021709</name>
</gene>
<dbReference type="Proteomes" id="UP000886885">
    <property type="component" value="Chromosome 5D"/>
</dbReference>
<comment type="caution">
    <text evidence="2">The sequence shown here is derived from an EMBL/GenBank/DDBJ whole genome shotgun (WGS) entry which is preliminary data.</text>
</comment>
<evidence type="ECO:0000313" key="2">
    <source>
        <dbReference type="EMBL" id="KAG6774356.1"/>
    </source>
</evidence>
<dbReference type="PANTHER" id="PTHR13017:SF0">
    <property type="entry name" value="METHENYLTETRAHYDROFOLATE SYNTHASE DOMAIN-CONTAINING PROTEIN"/>
    <property type="match status" value="1"/>
</dbReference>
<dbReference type="FunFam" id="3.40.50.10420:FF:000004">
    <property type="entry name" value="5-formyltetrahydrofolate cyclo-ligase-like protein COG0212"/>
    <property type="match status" value="1"/>
</dbReference>
<name>A0A8X7ZSE1_POPTO</name>
<dbReference type="InterPro" id="IPR002698">
    <property type="entry name" value="FTHF_cligase"/>
</dbReference>
<reference evidence="2" key="1">
    <citation type="journal article" date="2020" name="bioRxiv">
        <title>Hybrid origin of Populus tomentosa Carr. identified through genome sequencing and phylogenomic analysis.</title>
        <authorList>
            <person name="An X."/>
            <person name="Gao K."/>
            <person name="Chen Z."/>
            <person name="Li J."/>
            <person name="Yang X."/>
            <person name="Yang X."/>
            <person name="Zhou J."/>
            <person name="Guo T."/>
            <person name="Zhao T."/>
            <person name="Huang S."/>
            <person name="Miao D."/>
            <person name="Khan W.U."/>
            <person name="Rao P."/>
            <person name="Ye M."/>
            <person name="Lei B."/>
            <person name="Liao W."/>
            <person name="Wang J."/>
            <person name="Ji L."/>
            <person name="Li Y."/>
            <person name="Guo B."/>
            <person name="Mustafa N.S."/>
            <person name="Li S."/>
            <person name="Yun Q."/>
            <person name="Keller S.R."/>
            <person name="Mao J."/>
            <person name="Zhang R."/>
            <person name="Strauss S.H."/>
        </authorList>
    </citation>
    <scope>NUCLEOTIDE SEQUENCE</scope>
    <source>
        <strain evidence="2">GM15</strain>
        <tissue evidence="2">Leaf</tissue>
    </source>
</reference>
<evidence type="ECO:0000256" key="1">
    <source>
        <dbReference type="SAM" id="MobiDB-lite"/>
    </source>
</evidence>
<protein>
    <recommendedName>
        <fullName evidence="4">5-formyltetrahydrofolate cyclo-ligase-like protein COG0212</fullName>
    </recommendedName>
</protein>
<proteinExistence type="predicted"/>
<keyword evidence="3" id="KW-1185">Reference proteome</keyword>
<feature type="region of interest" description="Disordered" evidence="1">
    <location>
        <begin position="349"/>
        <end position="371"/>
    </location>
</feature>
<dbReference type="Pfam" id="PF01812">
    <property type="entry name" value="5-FTHF_cyc-lig"/>
    <property type="match status" value="1"/>
</dbReference>
<dbReference type="PANTHER" id="PTHR13017">
    <property type="entry name" value="5-FORMYLTETRAHYDROFOLATE CYCLO-LIGASE-RELATED"/>
    <property type="match status" value="1"/>
</dbReference>
<sequence>MDSTLTRIAAPFPLTHTLLFNHPQSSPSLICFFSRRTHSKRLFNSNCKLESSKRNAHDDNVVLDEKAYEAERLRLDAQARDSMAETSKREMETSSEDDPKAWKWVIRKRIWDLMEARNFAQNPRPVHHRIPNFVGASAAAKMLSGLEVFLDASCVKVNPDSPQKQVRFLTLSGGKKLLTPQPRLRTGFFSILESHMLSPSTINEACTSVGVAKNGRPIGLDEKIKVDLIVIGSVAVDPKTGARLGKGERDFGVQGFAELEYGMLRYMGAIDDSTPVVTSVHDCQLVEDIPVEKLLIHDVPVDIICTPDQVIFTNTNIPKPQGIYWDKLSPEKLAQIRILRELKSRIERETGQKLPCGPSEKLPPTAQRRRK</sequence>
<dbReference type="EMBL" id="JAAWWB010000010">
    <property type="protein sequence ID" value="KAG6774356.1"/>
    <property type="molecule type" value="Genomic_DNA"/>
</dbReference>